<evidence type="ECO:0000313" key="3">
    <source>
        <dbReference type="Proteomes" id="UP000279833"/>
    </source>
</evidence>
<dbReference type="AlphaFoldDB" id="A0A183JEL5"/>
<reference evidence="4" key="1">
    <citation type="submission" date="2016-06" db="UniProtKB">
        <authorList>
            <consortium name="WormBaseParasite"/>
        </authorList>
    </citation>
    <scope>IDENTIFICATION</scope>
</reference>
<sequence length="258" mass="30104">MQSSLIISKSQPSLLLSTTSQETLTSSSILSSNDINTTNIAKKDTHYDQLKEINKINVKLRRKSLNRSSLLLLPSSSSDHSYYMHKINQRNKNQLSRYFNRSSSTSSPSPSSSFNRVKHINPTLNWYSLALRLKQRTRYFNDIQTKNTKLLNSSYNDDDDNNNDNGNEFFIQNTNFNQLYGRQLSENLIKLPPPALSSQRQCEQLNKQRQQQQRQQQQKQKQQHSKSWNDKKLARNLLLEEWKRKSDSVQNVSSFLMI</sequence>
<protein>
    <submittedName>
        <fullName evidence="4">Myb domain-containing protein</fullName>
    </submittedName>
</protein>
<organism evidence="4">
    <name type="scientific">Schistosoma curassoni</name>
    <dbReference type="NCBI Taxonomy" id="6186"/>
    <lineage>
        <taxon>Eukaryota</taxon>
        <taxon>Metazoa</taxon>
        <taxon>Spiralia</taxon>
        <taxon>Lophotrochozoa</taxon>
        <taxon>Platyhelminthes</taxon>
        <taxon>Trematoda</taxon>
        <taxon>Digenea</taxon>
        <taxon>Strigeidida</taxon>
        <taxon>Schistosomatoidea</taxon>
        <taxon>Schistosomatidae</taxon>
        <taxon>Schistosoma</taxon>
    </lineage>
</organism>
<feature type="region of interest" description="Disordered" evidence="1">
    <location>
        <begin position="196"/>
        <end position="230"/>
    </location>
</feature>
<dbReference type="Proteomes" id="UP000279833">
    <property type="component" value="Unassembled WGS sequence"/>
</dbReference>
<evidence type="ECO:0000313" key="4">
    <source>
        <dbReference type="WBParaSite" id="SCUD_0000112801-mRNA-1"/>
    </source>
</evidence>
<evidence type="ECO:0000313" key="2">
    <source>
        <dbReference type="EMBL" id="VDO65776.1"/>
    </source>
</evidence>
<dbReference type="EMBL" id="UZAK01000875">
    <property type="protein sequence ID" value="VDO65776.1"/>
    <property type="molecule type" value="Genomic_DNA"/>
</dbReference>
<feature type="compositionally biased region" description="Low complexity" evidence="1">
    <location>
        <begin position="199"/>
        <end position="220"/>
    </location>
</feature>
<evidence type="ECO:0000256" key="1">
    <source>
        <dbReference type="SAM" id="MobiDB-lite"/>
    </source>
</evidence>
<keyword evidence="3" id="KW-1185">Reference proteome</keyword>
<reference evidence="2 3" key="2">
    <citation type="submission" date="2018-11" db="EMBL/GenBank/DDBJ databases">
        <authorList>
            <consortium name="Pathogen Informatics"/>
        </authorList>
    </citation>
    <scope>NUCLEOTIDE SEQUENCE [LARGE SCALE GENOMIC DNA]</scope>
    <source>
        <strain evidence="2">Dakar</strain>
        <strain evidence="3">Dakar, Senegal</strain>
    </source>
</reference>
<proteinExistence type="predicted"/>
<accession>A0A183JEL5</accession>
<dbReference type="WBParaSite" id="SCUD_0000112801-mRNA-1">
    <property type="protein sequence ID" value="SCUD_0000112801-mRNA-1"/>
    <property type="gene ID" value="SCUD_0000112801"/>
</dbReference>
<name>A0A183JEL5_9TREM</name>
<gene>
    <name evidence="2" type="ORF">SCUD_LOCUS1129</name>
</gene>